<keyword evidence="1" id="KW-0812">Transmembrane</keyword>
<dbReference type="PANTHER" id="PTHR31170:SF17">
    <property type="match status" value="1"/>
</dbReference>
<evidence type="ECO:0000313" key="3">
    <source>
        <dbReference type="Proteomes" id="UP001054252"/>
    </source>
</evidence>
<dbReference type="Proteomes" id="UP001054252">
    <property type="component" value="Unassembled WGS sequence"/>
</dbReference>
<dbReference type="PANTHER" id="PTHR31170">
    <property type="entry name" value="BNAC04G53230D PROTEIN"/>
    <property type="match status" value="1"/>
</dbReference>
<reference evidence="2 3" key="1">
    <citation type="journal article" date="2021" name="Commun. Biol.">
        <title>The genome of Shorea leprosula (Dipterocarpaceae) highlights the ecological relevance of drought in aseasonal tropical rainforests.</title>
        <authorList>
            <person name="Ng K.K.S."/>
            <person name="Kobayashi M.J."/>
            <person name="Fawcett J.A."/>
            <person name="Hatakeyama M."/>
            <person name="Paape T."/>
            <person name="Ng C.H."/>
            <person name="Ang C.C."/>
            <person name="Tnah L.H."/>
            <person name="Lee C.T."/>
            <person name="Nishiyama T."/>
            <person name="Sese J."/>
            <person name="O'Brien M.J."/>
            <person name="Copetti D."/>
            <person name="Mohd Noor M.I."/>
            <person name="Ong R.C."/>
            <person name="Putra M."/>
            <person name="Sireger I.Z."/>
            <person name="Indrioko S."/>
            <person name="Kosugi Y."/>
            <person name="Izuno A."/>
            <person name="Isagi Y."/>
            <person name="Lee S.L."/>
            <person name="Shimizu K.K."/>
        </authorList>
    </citation>
    <scope>NUCLEOTIDE SEQUENCE [LARGE SCALE GENOMIC DNA]</scope>
    <source>
        <strain evidence="2">214</strain>
    </source>
</reference>
<comment type="caution">
    <text evidence="2">The sequence shown here is derived from an EMBL/GenBank/DDBJ whole genome shotgun (WGS) entry which is preliminary data.</text>
</comment>
<name>A0AAV5M628_9ROSI</name>
<keyword evidence="3" id="KW-1185">Reference proteome</keyword>
<evidence type="ECO:0000256" key="1">
    <source>
        <dbReference type="SAM" id="Phobius"/>
    </source>
</evidence>
<dbReference type="AlphaFoldDB" id="A0AAV5M628"/>
<sequence>MVKKINTVEILNDGLIKSLPAEPLSWPQIFQVPHFIRKLNEAAYEPRIISIGPYHRGKEHLKPMETLKLRFLNDCLQRDNDSSAKRYEMLMTSMMKEARNFYAKSLVISDKEFLDMMVLDGCFIAELIHKIRKRSLLHDPIFRVEQITENILKDFTLVENQLPFFVLWELFGNMFGDPSPYIVVILDMFEGKMPGLRVSEGKRYNRNSVKNVKHLVDLLRTNWLPSEEFLRGYVKWKLEDEPRKKTKEEKEDASKKTEEVEEDNQWLRSATELREAGIKFQVKKVKKGSLFDIEFENGKLSIPFVRIDDDTEGLFRNIIACEQFDYSGSPKYLTQYREVMDCLINTGKDVQLLCRKRIIDNWLGTDDAVAEMFNTLGSEVILDRNNFFYEKLLIDVRKHYYTTWNKRKASLRHNYFNTPWALFSFLAAAFLLLLTLLQTIFTIIPRS</sequence>
<dbReference type="EMBL" id="BPVZ01000192">
    <property type="protein sequence ID" value="GKV45278.1"/>
    <property type="molecule type" value="Genomic_DNA"/>
</dbReference>
<keyword evidence="1" id="KW-1133">Transmembrane helix</keyword>
<gene>
    <name evidence="2" type="ORF">SLEP1_g52384</name>
</gene>
<accession>A0AAV5M628</accession>
<protein>
    <submittedName>
        <fullName evidence="2">Uncharacterized protein</fullName>
    </submittedName>
</protein>
<feature type="transmembrane region" description="Helical" evidence="1">
    <location>
        <begin position="420"/>
        <end position="444"/>
    </location>
</feature>
<dbReference type="Pfam" id="PF03140">
    <property type="entry name" value="DUF247"/>
    <property type="match status" value="1"/>
</dbReference>
<dbReference type="InterPro" id="IPR004158">
    <property type="entry name" value="DUF247_pln"/>
</dbReference>
<proteinExistence type="predicted"/>
<keyword evidence="1" id="KW-0472">Membrane</keyword>
<organism evidence="2 3">
    <name type="scientific">Rubroshorea leprosula</name>
    <dbReference type="NCBI Taxonomy" id="152421"/>
    <lineage>
        <taxon>Eukaryota</taxon>
        <taxon>Viridiplantae</taxon>
        <taxon>Streptophyta</taxon>
        <taxon>Embryophyta</taxon>
        <taxon>Tracheophyta</taxon>
        <taxon>Spermatophyta</taxon>
        <taxon>Magnoliopsida</taxon>
        <taxon>eudicotyledons</taxon>
        <taxon>Gunneridae</taxon>
        <taxon>Pentapetalae</taxon>
        <taxon>rosids</taxon>
        <taxon>malvids</taxon>
        <taxon>Malvales</taxon>
        <taxon>Dipterocarpaceae</taxon>
        <taxon>Rubroshorea</taxon>
    </lineage>
</organism>
<evidence type="ECO:0000313" key="2">
    <source>
        <dbReference type="EMBL" id="GKV45278.1"/>
    </source>
</evidence>